<dbReference type="SUPFAM" id="SSF55961">
    <property type="entry name" value="Bet v1-like"/>
    <property type="match status" value="1"/>
</dbReference>
<proteinExistence type="predicted"/>
<reference evidence="2" key="1">
    <citation type="submission" date="2022-08" db="EMBL/GenBank/DDBJ databases">
        <authorList>
            <person name="Gutierrez-Valencia J."/>
        </authorList>
    </citation>
    <scope>NUCLEOTIDE SEQUENCE</scope>
</reference>
<gene>
    <name evidence="2" type="ORF">LITE_LOCUS19172</name>
</gene>
<dbReference type="PANTHER" id="PTHR31907">
    <property type="entry name" value="MLP-LIKE PROTEIN 423"/>
    <property type="match status" value="1"/>
</dbReference>
<evidence type="ECO:0000313" key="3">
    <source>
        <dbReference type="Proteomes" id="UP001154282"/>
    </source>
</evidence>
<sequence>MLIASLPPTLPPTQQQLIKEKQSNRVKKMSTLLCGKLEACFGICLPASQHHDIFSGRPHHVCNMAPTKIKNCALHEGDFGKKGAIVIWDYVHDGVHKVAKELVEDIDDVNFSTTFKVVEGDLMKEYKEFKIVVKATPESENTSLIHWTMEYEKLNEDVPEPFSLMKFAVHLSKDIDDHHTKK</sequence>
<evidence type="ECO:0000313" key="2">
    <source>
        <dbReference type="EMBL" id="CAI0422531.1"/>
    </source>
</evidence>
<dbReference type="InterPro" id="IPR000916">
    <property type="entry name" value="Bet_v_I/MLP"/>
</dbReference>
<organism evidence="2 3">
    <name type="scientific">Linum tenue</name>
    <dbReference type="NCBI Taxonomy" id="586396"/>
    <lineage>
        <taxon>Eukaryota</taxon>
        <taxon>Viridiplantae</taxon>
        <taxon>Streptophyta</taxon>
        <taxon>Embryophyta</taxon>
        <taxon>Tracheophyta</taxon>
        <taxon>Spermatophyta</taxon>
        <taxon>Magnoliopsida</taxon>
        <taxon>eudicotyledons</taxon>
        <taxon>Gunneridae</taxon>
        <taxon>Pentapetalae</taxon>
        <taxon>rosids</taxon>
        <taxon>fabids</taxon>
        <taxon>Malpighiales</taxon>
        <taxon>Linaceae</taxon>
        <taxon>Linum</taxon>
    </lineage>
</organism>
<dbReference type="Gene3D" id="3.30.530.20">
    <property type="match status" value="1"/>
</dbReference>
<feature type="domain" description="Bet v I/Major latex protein" evidence="1">
    <location>
        <begin position="32"/>
        <end position="182"/>
    </location>
</feature>
<dbReference type="Proteomes" id="UP001154282">
    <property type="component" value="Unassembled WGS sequence"/>
</dbReference>
<dbReference type="Pfam" id="PF00407">
    <property type="entry name" value="Bet_v_1"/>
    <property type="match status" value="1"/>
</dbReference>
<comment type="caution">
    <text evidence="2">The sequence shown here is derived from an EMBL/GenBank/DDBJ whole genome shotgun (WGS) entry which is preliminary data.</text>
</comment>
<dbReference type="CDD" id="cd07816">
    <property type="entry name" value="Bet_v1-like"/>
    <property type="match status" value="1"/>
</dbReference>
<dbReference type="InterPro" id="IPR023393">
    <property type="entry name" value="START-like_dom_sf"/>
</dbReference>
<dbReference type="GO" id="GO:0006952">
    <property type="term" value="P:defense response"/>
    <property type="evidence" value="ECO:0007669"/>
    <property type="project" value="InterPro"/>
</dbReference>
<dbReference type="AlphaFoldDB" id="A0AAV0KNK3"/>
<protein>
    <recommendedName>
        <fullName evidence="1">Bet v I/Major latex protein domain-containing protein</fullName>
    </recommendedName>
</protein>
<name>A0AAV0KNK3_9ROSI</name>
<dbReference type="SMART" id="SM01037">
    <property type="entry name" value="Bet_v_1"/>
    <property type="match status" value="1"/>
</dbReference>
<accession>A0AAV0KNK3</accession>
<dbReference type="InterPro" id="IPR051761">
    <property type="entry name" value="MLP-like_ligand-binding"/>
</dbReference>
<keyword evidence="3" id="KW-1185">Reference proteome</keyword>
<dbReference type="EMBL" id="CAMGYJ010000005">
    <property type="protein sequence ID" value="CAI0422531.1"/>
    <property type="molecule type" value="Genomic_DNA"/>
</dbReference>
<evidence type="ECO:0000259" key="1">
    <source>
        <dbReference type="SMART" id="SM01037"/>
    </source>
</evidence>